<dbReference type="EMBL" id="BNAG01000002">
    <property type="protein sequence ID" value="GHE59827.1"/>
    <property type="molecule type" value="Genomic_DNA"/>
</dbReference>
<reference evidence="2" key="1">
    <citation type="journal article" date="2019" name="Int. J. Syst. Evol. Microbiol.">
        <title>The Global Catalogue of Microorganisms (GCM) 10K type strain sequencing project: providing services to taxonomists for standard genome sequencing and annotation.</title>
        <authorList>
            <consortium name="The Broad Institute Genomics Platform"/>
            <consortium name="The Broad Institute Genome Sequencing Center for Infectious Disease"/>
            <person name="Wu L."/>
            <person name="Ma J."/>
        </authorList>
    </citation>
    <scope>NUCLEOTIDE SEQUENCE [LARGE SCALE GENOMIC DNA]</scope>
    <source>
        <strain evidence="2">CGMCC 1.15111</strain>
    </source>
</reference>
<evidence type="ECO:0008006" key="3">
    <source>
        <dbReference type="Google" id="ProtNLM"/>
    </source>
</evidence>
<dbReference type="Proteomes" id="UP000658258">
    <property type="component" value="Unassembled WGS sequence"/>
</dbReference>
<protein>
    <recommendedName>
        <fullName evidence="3">UspA domain-containing protein</fullName>
    </recommendedName>
</protein>
<gene>
    <name evidence="1" type="ORF">GCM10011340_13170</name>
</gene>
<evidence type="ECO:0000313" key="2">
    <source>
        <dbReference type="Proteomes" id="UP000658258"/>
    </source>
</evidence>
<organism evidence="1 2">
    <name type="scientific">Roseivirga thermotolerans</name>
    <dbReference type="NCBI Taxonomy" id="1758176"/>
    <lineage>
        <taxon>Bacteria</taxon>
        <taxon>Pseudomonadati</taxon>
        <taxon>Bacteroidota</taxon>
        <taxon>Cytophagia</taxon>
        <taxon>Cytophagales</taxon>
        <taxon>Roseivirgaceae</taxon>
        <taxon>Roseivirga</taxon>
    </lineage>
</organism>
<sequence>MLHSPFTFDYPLNLRLVKHTILIVTLHSNRLIPLLEVMEDMLHKSYKKYIKAFTLEFAHKPGQLVTSGKPEAEGIDWLVNRVEEDLKVEKYGAQLGHEVEVFHSAANDFRIVSQSTVADLLVVEVQGYAQYANESGLWPLIKSVSCPVLLLPQSVNVQCHVAVHAAGQCSVHMMKSFIKLFGTHYRELPLSLLMTEPDSTLQMESERVFINYLQMYFQNLGAQHVYDDIANSLFDYVSRECNSPLLLVDQQVGKVLIDQPEANRVLIDHPIFIYKD</sequence>
<keyword evidence="2" id="KW-1185">Reference proteome</keyword>
<comment type="caution">
    <text evidence="1">The sequence shown here is derived from an EMBL/GenBank/DDBJ whole genome shotgun (WGS) entry which is preliminary data.</text>
</comment>
<name>A0ABQ3I639_9BACT</name>
<evidence type="ECO:0000313" key="1">
    <source>
        <dbReference type="EMBL" id="GHE59827.1"/>
    </source>
</evidence>
<proteinExistence type="predicted"/>
<accession>A0ABQ3I639</accession>